<evidence type="ECO:0000313" key="4">
    <source>
        <dbReference type="Proteomes" id="UP000824189"/>
    </source>
</evidence>
<dbReference type="InterPro" id="IPR050417">
    <property type="entry name" value="Sugar_Epim/Isomerase"/>
</dbReference>
<proteinExistence type="predicted"/>
<dbReference type="GO" id="GO:0008903">
    <property type="term" value="F:hydroxypyruvate isomerase activity"/>
    <property type="evidence" value="ECO:0007669"/>
    <property type="project" value="TreeGrafter"/>
</dbReference>
<dbReference type="GO" id="GO:0046487">
    <property type="term" value="P:glyoxylate metabolic process"/>
    <property type="evidence" value="ECO:0007669"/>
    <property type="project" value="TreeGrafter"/>
</dbReference>
<dbReference type="PANTHER" id="PTHR43489">
    <property type="entry name" value="ISOMERASE"/>
    <property type="match status" value="1"/>
</dbReference>
<organism evidence="3 4">
    <name type="scientific">Candidatus Corynebacterium gallistercoris</name>
    <dbReference type="NCBI Taxonomy" id="2838530"/>
    <lineage>
        <taxon>Bacteria</taxon>
        <taxon>Bacillati</taxon>
        <taxon>Actinomycetota</taxon>
        <taxon>Actinomycetes</taxon>
        <taxon>Mycobacteriales</taxon>
        <taxon>Corynebacteriaceae</taxon>
        <taxon>Corynebacterium</taxon>
    </lineage>
</organism>
<dbReference type="SUPFAM" id="SSF51658">
    <property type="entry name" value="Xylose isomerase-like"/>
    <property type="match status" value="1"/>
</dbReference>
<keyword evidence="1" id="KW-0413">Isomerase</keyword>
<reference evidence="3" key="2">
    <citation type="submission" date="2021-04" db="EMBL/GenBank/DDBJ databases">
        <authorList>
            <person name="Gilroy R."/>
        </authorList>
    </citation>
    <scope>NUCLEOTIDE SEQUENCE</scope>
    <source>
        <strain evidence="3">4376</strain>
    </source>
</reference>
<dbReference type="InterPro" id="IPR036237">
    <property type="entry name" value="Xyl_isomerase-like_sf"/>
</dbReference>
<evidence type="ECO:0000259" key="2">
    <source>
        <dbReference type="Pfam" id="PF01261"/>
    </source>
</evidence>
<dbReference type="AlphaFoldDB" id="A0A9D1S1K0"/>
<dbReference type="PANTHER" id="PTHR43489:SF6">
    <property type="entry name" value="HYDROXYPYRUVATE ISOMERASE-RELATED"/>
    <property type="match status" value="1"/>
</dbReference>
<dbReference type="Gene3D" id="3.20.20.150">
    <property type="entry name" value="Divalent-metal-dependent TIM barrel enzymes"/>
    <property type="match status" value="1"/>
</dbReference>
<sequence>MRIHNYLTGVNCSIGWPHWSDGLDAARAEGWNRVELWWPFTTPEPARADIAELTAHLRRHDLQLVAMNMWAGDMAAGERGVLHREPLAQAHLDAVAFISDATRTQLFNLVVGRGGAQILDEQQERFAEAAQWITQRTGGQVLAEPLSGMDDYPIRTVAEAQALLQGAESGGLLLDLYHLAARHTDECGPGWLEDPTEMGRWFEAEVASPIKTTMPLHAQVADVPGRGEPGTGRLPLAKWAEALRALGYAGDVMGEWTKLSGHE</sequence>
<evidence type="ECO:0000256" key="1">
    <source>
        <dbReference type="ARBA" id="ARBA00023235"/>
    </source>
</evidence>
<reference evidence="3" key="1">
    <citation type="journal article" date="2021" name="PeerJ">
        <title>Extensive microbial diversity within the chicken gut microbiome revealed by metagenomics and culture.</title>
        <authorList>
            <person name="Gilroy R."/>
            <person name="Ravi A."/>
            <person name="Getino M."/>
            <person name="Pursley I."/>
            <person name="Horton D.L."/>
            <person name="Alikhan N.F."/>
            <person name="Baker D."/>
            <person name="Gharbi K."/>
            <person name="Hall N."/>
            <person name="Watson M."/>
            <person name="Adriaenssens E.M."/>
            <person name="Foster-Nyarko E."/>
            <person name="Jarju S."/>
            <person name="Secka A."/>
            <person name="Antonio M."/>
            <person name="Oren A."/>
            <person name="Chaudhuri R.R."/>
            <person name="La Ragione R."/>
            <person name="Hildebrand F."/>
            <person name="Pallen M.J."/>
        </authorList>
    </citation>
    <scope>NUCLEOTIDE SEQUENCE</scope>
    <source>
        <strain evidence="3">4376</strain>
    </source>
</reference>
<protein>
    <submittedName>
        <fullName evidence="3">TIM barrel protein</fullName>
    </submittedName>
</protein>
<gene>
    <name evidence="3" type="ORF">H9867_09085</name>
</gene>
<dbReference type="EMBL" id="DXFZ01000108">
    <property type="protein sequence ID" value="HIW96611.1"/>
    <property type="molecule type" value="Genomic_DNA"/>
</dbReference>
<name>A0A9D1S1K0_9CORY</name>
<comment type="caution">
    <text evidence="3">The sequence shown here is derived from an EMBL/GenBank/DDBJ whole genome shotgun (WGS) entry which is preliminary data.</text>
</comment>
<accession>A0A9D1S1K0</accession>
<dbReference type="Pfam" id="PF01261">
    <property type="entry name" value="AP_endonuc_2"/>
    <property type="match status" value="1"/>
</dbReference>
<dbReference type="Proteomes" id="UP000824189">
    <property type="component" value="Unassembled WGS sequence"/>
</dbReference>
<dbReference type="InterPro" id="IPR013022">
    <property type="entry name" value="Xyl_isomerase-like_TIM-brl"/>
</dbReference>
<evidence type="ECO:0000313" key="3">
    <source>
        <dbReference type="EMBL" id="HIW96611.1"/>
    </source>
</evidence>
<feature type="domain" description="Xylose isomerase-like TIM barrel" evidence="2">
    <location>
        <begin position="23"/>
        <end position="255"/>
    </location>
</feature>